<evidence type="ECO:0000313" key="2">
    <source>
        <dbReference type="EMBL" id="ETO28782.1"/>
    </source>
</evidence>
<comment type="caution">
    <text evidence="2">The sequence shown here is derived from an EMBL/GenBank/DDBJ whole genome shotgun (WGS) entry which is preliminary data.</text>
</comment>
<feature type="region of interest" description="Disordered" evidence="1">
    <location>
        <begin position="146"/>
        <end position="209"/>
    </location>
</feature>
<dbReference type="EMBL" id="ASPP01006466">
    <property type="protein sequence ID" value="ETO28782.1"/>
    <property type="molecule type" value="Genomic_DNA"/>
</dbReference>
<feature type="region of interest" description="Disordered" evidence="1">
    <location>
        <begin position="50"/>
        <end position="95"/>
    </location>
</feature>
<dbReference type="AlphaFoldDB" id="X6NU23"/>
<evidence type="ECO:0000256" key="1">
    <source>
        <dbReference type="SAM" id="MobiDB-lite"/>
    </source>
</evidence>
<sequence length="300" mass="34455">MYMYMDLNMGMCMCMCMCVCGIFDIVNMTVNAKCIMEIKRFETWGEENDGFESAGRFRRPPPPPNKQLESGGNDNEEKEKEKEKEEEHKTKDVFSIAQLSAKHTLSTKEALATSHSIPLVDPSYVRVHEALKYPPDLKLPEYSKYQQQYQYRESSKIRLPILDDDNDDNDDNDNENDNDNDNDNDKDNNNKNANGKKKPEGITKPPALKSERNAKQAFPKFPKALPIQCFSPNGTEQADNERWIEYPVAVETIEILIPQIDLMINERVFIGDVILTNFRLLFKLNPEEISMVLLFGSILS</sequence>
<protein>
    <submittedName>
        <fullName evidence="2">Uncharacterized protein</fullName>
    </submittedName>
</protein>
<evidence type="ECO:0000313" key="3">
    <source>
        <dbReference type="Proteomes" id="UP000023152"/>
    </source>
</evidence>
<dbReference type="Proteomes" id="UP000023152">
    <property type="component" value="Unassembled WGS sequence"/>
</dbReference>
<feature type="non-terminal residue" evidence="2">
    <location>
        <position position="300"/>
    </location>
</feature>
<feature type="compositionally biased region" description="Acidic residues" evidence="1">
    <location>
        <begin position="162"/>
        <end position="182"/>
    </location>
</feature>
<organism evidence="2 3">
    <name type="scientific">Reticulomyxa filosa</name>
    <dbReference type="NCBI Taxonomy" id="46433"/>
    <lineage>
        <taxon>Eukaryota</taxon>
        <taxon>Sar</taxon>
        <taxon>Rhizaria</taxon>
        <taxon>Retaria</taxon>
        <taxon>Foraminifera</taxon>
        <taxon>Monothalamids</taxon>
        <taxon>Reticulomyxidae</taxon>
        <taxon>Reticulomyxa</taxon>
    </lineage>
</organism>
<proteinExistence type="predicted"/>
<feature type="compositionally biased region" description="Basic and acidic residues" evidence="1">
    <location>
        <begin position="75"/>
        <end position="92"/>
    </location>
</feature>
<reference evidence="2 3" key="1">
    <citation type="journal article" date="2013" name="Curr. Biol.">
        <title>The Genome of the Foraminiferan Reticulomyxa filosa.</title>
        <authorList>
            <person name="Glockner G."/>
            <person name="Hulsmann N."/>
            <person name="Schleicher M."/>
            <person name="Noegel A.A."/>
            <person name="Eichinger L."/>
            <person name="Gallinger C."/>
            <person name="Pawlowski J."/>
            <person name="Sierra R."/>
            <person name="Euteneuer U."/>
            <person name="Pillet L."/>
            <person name="Moustafa A."/>
            <person name="Platzer M."/>
            <person name="Groth M."/>
            <person name="Szafranski K."/>
            <person name="Schliwa M."/>
        </authorList>
    </citation>
    <scope>NUCLEOTIDE SEQUENCE [LARGE SCALE GENOMIC DNA]</scope>
</reference>
<name>X6NU23_RETFI</name>
<accession>X6NU23</accession>
<keyword evidence="3" id="KW-1185">Reference proteome</keyword>
<gene>
    <name evidence="2" type="ORF">RFI_08344</name>
</gene>